<dbReference type="EMBL" id="BFAA01001850">
    <property type="protein sequence ID" value="GCB70785.1"/>
    <property type="molecule type" value="Genomic_DNA"/>
</dbReference>
<dbReference type="STRING" id="75743.A0A401PCE1"/>
<sequence length="157" mass="18681">MEDTVKEGLLHMQQQKFRKKWKRVWLILYSQSIHSVARLEYFEFKEGSILSERQITRKIDRKLIRMSDCVRISEVLAENCSKDSSAFSVETTSKLYTFLTERTDCNDWVQKLTETAFQHPQEDSDAMAMRMKENELYCSHEGGKAWVLTFYNWKFVS</sequence>
<feature type="domain" description="PH" evidence="1">
    <location>
        <begin position="3"/>
        <end position="117"/>
    </location>
</feature>
<dbReference type="Gene3D" id="2.30.29.30">
    <property type="entry name" value="Pleckstrin-homology domain (PH domain)/Phosphotyrosine-binding domain (PTB)"/>
    <property type="match status" value="1"/>
</dbReference>
<accession>A0A401PCE1</accession>
<dbReference type="PANTHER" id="PTHR21258:SF14">
    <property type="entry name" value="DOCKING PROTEIN 2"/>
    <property type="match status" value="1"/>
</dbReference>
<dbReference type="PROSITE" id="PS50003">
    <property type="entry name" value="PH_DOMAIN"/>
    <property type="match status" value="1"/>
</dbReference>
<organism evidence="2 3">
    <name type="scientific">Scyliorhinus torazame</name>
    <name type="common">Cloudy catshark</name>
    <name type="synonym">Catulus torazame</name>
    <dbReference type="NCBI Taxonomy" id="75743"/>
    <lineage>
        <taxon>Eukaryota</taxon>
        <taxon>Metazoa</taxon>
        <taxon>Chordata</taxon>
        <taxon>Craniata</taxon>
        <taxon>Vertebrata</taxon>
        <taxon>Chondrichthyes</taxon>
        <taxon>Elasmobranchii</taxon>
        <taxon>Galeomorphii</taxon>
        <taxon>Galeoidea</taxon>
        <taxon>Carcharhiniformes</taxon>
        <taxon>Scyliorhinidae</taxon>
        <taxon>Scyliorhinus</taxon>
    </lineage>
</organism>
<dbReference type="InterPro" id="IPR050996">
    <property type="entry name" value="Docking_Protein_DOK"/>
</dbReference>
<dbReference type="SMART" id="SM00233">
    <property type="entry name" value="PH"/>
    <property type="match status" value="1"/>
</dbReference>
<dbReference type="PANTHER" id="PTHR21258">
    <property type="entry name" value="DOCKING PROTEIN RELATED"/>
    <property type="match status" value="1"/>
</dbReference>
<dbReference type="Pfam" id="PF00169">
    <property type="entry name" value="PH"/>
    <property type="match status" value="1"/>
</dbReference>
<evidence type="ECO:0000259" key="1">
    <source>
        <dbReference type="PROSITE" id="PS50003"/>
    </source>
</evidence>
<dbReference type="GO" id="GO:0005737">
    <property type="term" value="C:cytoplasm"/>
    <property type="evidence" value="ECO:0007669"/>
    <property type="project" value="TreeGrafter"/>
</dbReference>
<reference evidence="2 3" key="1">
    <citation type="journal article" date="2018" name="Nat. Ecol. Evol.">
        <title>Shark genomes provide insights into elasmobranch evolution and the origin of vertebrates.</title>
        <authorList>
            <person name="Hara Y"/>
            <person name="Yamaguchi K"/>
            <person name="Onimaru K"/>
            <person name="Kadota M"/>
            <person name="Koyanagi M"/>
            <person name="Keeley SD"/>
            <person name="Tatsumi K"/>
            <person name="Tanaka K"/>
            <person name="Motone F"/>
            <person name="Kageyama Y"/>
            <person name="Nozu R"/>
            <person name="Adachi N"/>
            <person name="Nishimura O"/>
            <person name="Nakagawa R"/>
            <person name="Tanegashima C"/>
            <person name="Kiyatake I"/>
            <person name="Matsumoto R"/>
            <person name="Murakumo K"/>
            <person name="Nishida K"/>
            <person name="Terakita A"/>
            <person name="Kuratani S"/>
            <person name="Sato K"/>
            <person name="Hyodo S Kuraku.S."/>
        </authorList>
    </citation>
    <scope>NUCLEOTIDE SEQUENCE [LARGE SCALE GENOMIC DNA]</scope>
</reference>
<proteinExistence type="predicted"/>
<name>A0A401PCE1_SCYTO</name>
<dbReference type="GO" id="GO:0043410">
    <property type="term" value="P:positive regulation of MAPK cascade"/>
    <property type="evidence" value="ECO:0007669"/>
    <property type="project" value="TreeGrafter"/>
</dbReference>
<comment type="caution">
    <text evidence="2">The sequence shown here is derived from an EMBL/GenBank/DDBJ whole genome shotgun (WGS) entry which is preliminary data.</text>
</comment>
<dbReference type="GO" id="GO:0007169">
    <property type="term" value="P:cell surface receptor protein tyrosine kinase signaling pathway"/>
    <property type="evidence" value="ECO:0007669"/>
    <property type="project" value="TreeGrafter"/>
</dbReference>
<dbReference type="AlphaFoldDB" id="A0A401PCE1"/>
<dbReference type="SUPFAM" id="SSF50729">
    <property type="entry name" value="PH domain-like"/>
    <property type="match status" value="1"/>
</dbReference>
<keyword evidence="3" id="KW-1185">Reference proteome</keyword>
<dbReference type="OMA" id="DSDAMAM"/>
<protein>
    <recommendedName>
        <fullName evidence="1">PH domain-containing protein</fullName>
    </recommendedName>
</protein>
<dbReference type="GO" id="GO:0007265">
    <property type="term" value="P:Ras protein signal transduction"/>
    <property type="evidence" value="ECO:0007669"/>
    <property type="project" value="TreeGrafter"/>
</dbReference>
<dbReference type="InterPro" id="IPR011993">
    <property type="entry name" value="PH-like_dom_sf"/>
</dbReference>
<dbReference type="OrthoDB" id="6020914at2759"/>
<evidence type="ECO:0000313" key="3">
    <source>
        <dbReference type="Proteomes" id="UP000288216"/>
    </source>
</evidence>
<evidence type="ECO:0000313" key="2">
    <source>
        <dbReference type="EMBL" id="GCB70785.1"/>
    </source>
</evidence>
<dbReference type="InterPro" id="IPR001849">
    <property type="entry name" value="PH_domain"/>
</dbReference>
<gene>
    <name evidence="2" type="ORF">scyTo_0005775</name>
</gene>
<dbReference type="Proteomes" id="UP000288216">
    <property type="component" value="Unassembled WGS sequence"/>
</dbReference>